<evidence type="ECO:0000256" key="1">
    <source>
        <dbReference type="SAM" id="MobiDB-lite"/>
    </source>
</evidence>
<name>A0A6A5SRH8_9PLEO</name>
<accession>A0A6A5SRH8</accession>
<keyword evidence="3" id="KW-1185">Reference proteome</keyword>
<sequence length="748" mass="81997">MSSSEPEASSDLKFPPVRVYQSLTKFDLETLMMRSTSRPPPQEGSALEDSSYELLSGSAHDASDDEAHTASIASTDGPTPDESDEFSDDDSDYGGEQYEQDLRNDAHSSHAELPEQHTTVHPILSGEDSTLTEVPPYLAGSESSWQIKLEEQPADEADVLQGSKVIKSLADYTSELPHVFSQYGCEQVRLVVKAALSQRPLPTPDSYRILYIGMPDKWAEDLITSQIGAALTASPGSSKSVVVRGQIEPFSPVIHRSRCAKLRVIIEHEKPSRVHVWLDDGEQLKFGPDIGAHSSGRPDLAVICHRANPHAATDEQELASASEVFGHEKIPCIELTEARPYGTGSPTDNSDSIRVCVEGRDDPSADYELKEVLPLDHYTFTRLEPSQLNRHLALISPHLLTAQGTKHNQRIRTSWIGDKYNAFTKKTSPRWDFAKVLSALVLFALVPVLFQGAAYAPMLFQKASQGEMQTPNLSEAPILASSITPVASISSSVTPPACTTFVPSAPRGLTVVPSQPKAAKPKPKVKDDKVGGFEIQTTGDHQFVLRPSKSFTSSGKKPQLQIQVLHQAQAVPTRYNRTITGDYIVDLDQQYPLSAFNVSIATHSKPLLRQSFEVMLGHNKSKLDLLLESAMSNLFNTRGNLWNVSFVAAQNMRTTLADLDAHAQPLRSAQHMVHRQIVTGAKLLKHVPGATWMGLKEATASVRTSSPILRARMNALRLRCKMEVAAGLSAKDVNGEQSWACWKVWAQA</sequence>
<dbReference type="AlphaFoldDB" id="A0A6A5SRH8"/>
<gene>
    <name evidence="2" type="ORF">EJ02DRAFT_456716</name>
</gene>
<feature type="compositionally biased region" description="Basic and acidic residues" evidence="1">
    <location>
        <begin position="100"/>
        <end position="115"/>
    </location>
</feature>
<dbReference type="EMBL" id="ML976076">
    <property type="protein sequence ID" value="KAF1939717.1"/>
    <property type="molecule type" value="Genomic_DNA"/>
</dbReference>
<feature type="region of interest" description="Disordered" evidence="1">
    <location>
        <begin position="31"/>
        <end position="135"/>
    </location>
</feature>
<evidence type="ECO:0000313" key="2">
    <source>
        <dbReference type="EMBL" id="KAF1939717.1"/>
    </source>
</evidence>
<organism evidence="2 3">
    <name type="scientific">Clathrospora elynae</name>
    <dbReference type="NCBI Taxonomy" id="706981"/>
    <lineage>
        <taxon>Eukaryota</taxon>
        <taxon>Fungi</taxon>
        <taxon>Dikarya</taxon>
        <taxon>Ascomycota</taxon>
        <taxon>Pezizomycotina</taxon>
        <taxon>Dothideomycetes</taxon>
        <taxon>Pleosporomycetidae</taxon>
        <taxon>Pleosporales</taxon>
        <taxon>Diademaceae</taxon>
        <taxon>Clathrospora</taxon>
    </lineage>
</organism>
<dbReference type="OrthoDB" id="439943at2759"/>
<proteinExistence type="predicted"/>
<dbReference type="Proteomes" id="UP000800038">
    <property type="component" value="Unassembled WGS sequence"/>
</dbReference>
<reference evidence="2" key="1">
    <citation type="journal article" date="2020" name="Stud. Mycol.">
        <title>101 Dothideomycetes genomes: a test case for predicting lifestyles and emergence of pathogens.</title>
        <authorList>
            <person name="Haridas S."/>
            <person name="Albert R."/>
            <person name="Binder M."/>
            <person name="Bloem J."/>
            <person name="Labutti K."/>
            <person name="Salamov A."/>
            <person name="Andreopoulos B."/>
            <person name="Baker S."/>
            <person name="Barry K."/>
            <person name="Bills G."/>
            <person name="Bluhm B."/>
            <person name="Cannon C."/>
            <person name="Castanera R."/>
            <person name="Culley D."/>
            <person name="Daum C."/>
            <person name="Ezra D."/>
            <person name="Gonzalez J."/>
            <person name="Henrissat B."/>
            <person name="Kuo A."/>
            <person name="Liang C."/>
            <person name="Lipzen A."/>
            <person name="Lutzoni F."/>
            <person name="Magnuson J."/>
            <person name="Mondo S."/>
            <person name="Nolan M."/>
            <person name="Ohm R."/>
            <person name="Pangilinan J."/>
            <person name="Park H.-J."/>
            <person name="Ramirez L."/>
            <person name="Alfaro M."/>
            <person name="Sun H."/>
            <person name="Tritt A."/>
            <person name="Yoshinaga Y."/>
            <person name="Zwiers L.-H."/>
            <person name="Turgeon B."/>
            <person name="Goodwin S."/>
            <person name="Spatafora J."/>
            <person name="Crous P."/>
            <person name="Grigoriev I."/>
        </authorList>
    </citation>
    <scope>NUCLEOTIDE SEQUENCE</scope>
    <source>
        <strain evidence="2">CBS 161.51</strain>
    </source>
</reference>
<protein>
    <submittedName>
        <fullName evidence="2">Uncharacterized protein</fullName>
    </submittedName>
</protein>
<feature type="compositionally biased region" description="Acidic residues" evidence="1">
    <location>
        <begin position="79"/>
        <end position="93"/>
    </location>
</feature>
<evidence type="ECO:0000313" key="3">
    <source>
        <dbReference type="Proteomes" id="UP000800038"/>
    </source>
</evidence>